<evidence type="ECO:0000256" key="5">
    <source>
        <dbReference type="SAM" id="Phobius"/>
    </source>
</evidence>
<keyword evidence="4 5" id="KW-0472">Membrane</keyword>
<accession>A0A2W7IIP3</accession>
<protein>
    <recommendedName>
        <fullName evidence="8">DUF4870 domain-containing protein</fullName>
    </recommendedName>
</protein>
<dbReference type="RefSeq" id="WP_111542088.1">
    <property type="nucleotide sequence ID" value="NZ_QKYV01000010.1"/>
</dbReference>
<evidence type="ECO:0000313" key="6">
    <source>
        <dbReference type="EMBL" id="PZW37819.1"/>
    </source>
</evidence>
<feature type="transmembrane region" description="Helical" evidence="5">
    <location>
        <begin position="103"/>
        <end position="129"/>
    </location>
</feature>
<evidence type="ECO:0008006" key="8">
    <source>
        <dbReference type="Google" id="ProtNLM"/>
    </source>
</evidence>
<gene>
    <name evidence="6" type="ORF">LX95_02833</name>
</gene>
<dbReference type="EMBL" id="QKYV01000010">
    <property type="protein sequence ID" value="PZW37819.1"/>
    <property type="molecule type" value="Genomic_DNA"/>
</dbReference>
<evidence type="ECO:0000256" key="3">
    <source>
        <dbReference type="ARBA" id="ARBA00022989"/>
    </source>
</evidence>
<evidence type="ECO:0000313" key="7">
    <source>
        <dbReference type="Proteomes" id="UP000249542"/>
    </source>
</evidence>
<feature type="transmembrane region" description="Helical" evidence="5">
    <location>
        <begin position="20"/>
        <end position="37"/>
    </location>
</feature>
<dbReference type="AlphaFoldDB" id="A0A2W7IIP3"/>
<dbReference type="Proteomes" id="UP000249542">
    <property type="component" value="Unassembled WGS sequence"/>
</dbReference>
<dbReference type="Pfam" id="PF09685">
    <property type="entry name" value="MamF_MmsF"/>
    <property type="match status" value="1"/>
</dbReference>
<name>A0A2W7IIP3_9FLAO</name>
<evidence type="ECO:0000256" key="2">
    <source>
        <dbReference type="ARBA" id="ARBA00022692"/>
    </source>
</evidence>
<comment type="caution">
    <text evidence="6">The sequence shown here is derived from an EMBL/GenBank/DDBJ whole genome shotgun (WGS) entry which is preliminary data.</text>
</comment>
<comment type="subcellular location">
    <subcellularLocation>
        <location evidence="1">Membrane</location>
        <topology evidence="1">Multi-pass membrane protein</topology>
    </subcellularLocation>
</comment>
<reference evidence="6 7" key="1">
    <citation type="submission" date="2018-06" db="EMBL/GenBank/DDBJ databases">
        <title>Genomic Encyclopedia of Archaeal and Bacterial Type Strains, Phase II (KMG-II): from individual species to whole genera.</title>
        <authorList>
            <person name="Goeker M."/>
        </authorList>
    </citation>
    <scope>NUCLEOTIDE SEQUENCE [LARGE SCALE GENOMIC DNA]</scope>
    <source>
        <strain evidence="6 7">DSM 15361</strain>
    </source>
</reference>
<proteinExistence type="predicted"/>
<keyword evidence="2 5" id="KW-0812">Transmembrane</keyword>
<organism evidence="6 7">
    <name type="scientific">Mesonia algae</name>
    <dbReference type="NCBI Taxonomy" id="213248"/>
    <lineage>
        <taxon>Bacteria</taxon>
        <taxon>Pseudomonadati</taxon>
        <taxon>Bacteroidota</taxon>
        <taxon>Flavobacteriia</taxon>
        <taxon>Flavobacteriales</taxon>
        <taxon>Flavobacteriaceae</taxon>
        <taxon>Mesonia</taxon>
    </lineage>
</organism>
<keyword evidence="3 5" id="KW-1133">Transmembrane helix</keyword>
<evidence type="ECO:0000256" key="1">
    <source>
        <dbReference type="ARBA" id="ARBA00004141"/>
    </source>
</evidence>
<keyword evidence="7" id="KW-1185">Reference proteome</keyword>
<evidence type="ECO:0000256" key="4">
    <source>
        <dbReference type="ARBA" id="ARBA00023136"/>
    </source>
</evidence>
<dbReference type="InterPro" id="IPR019109">
    <property type="entry name" value="MamF_MmsF"/>
</dbReference>
<sequence>MQSTENKTWSTLSHAGTFSKYFFPFGNFLIPLCILMIKKPESFIEDHSKQALNFQLNIFLYYAIWIGVSLFVALILGLNFGTINEFYFSEGNLTISNTKDFAITPYLIFIAIVAIVGIGIFILDTFAVIQASISASEGKKFKYPLTIPILTKESFIKSSSKNEQFNTTQNESL</sequence>
<feature type="transmembrane region" description="Helical" evidence="5">
    <location>
        <begin position="58"/>
        <end position="83"/>
    </location>
</feature>